<evidence type="ECO:0000313" key="1">
    <source>
        <dbReference type="EMBL" id="KXT59898.1"/>
    </source>
</evidence>
<evidence type="ECO:0000313" key="2">
    <source>
        <dbReference type="Proteomes" id="UP000070541"/>
    </source>
</evidence>
<organism evidence="1 2">
    <name type="scientific">Streptococcus oralis</name>
    <dbReference type="NCBI Taxonomy" id="1303"/>
    <lineage>
        <taxon>Bacteria</taxon>
        <taxon>Bacillati</taxon>
        <taxon>Bacillota</taxon>
        <taxon>Bacilli</taxon>
        <taxon>Lactobacillales</taxon>
        <taxon>Streptococcaceae</taxon>
        <taxon>Streptococcus</taxon>
    </lineage>
</organism>
<name>A0A139M7Z7_STROR</name>
<accession>A0A139M7Z7</accession>
<sequence length="47" mass="5842">MLNQEEHDFILEFQTSSLHRFREIERYAELDKKLRKYQSLADIPVRF</sequence>
<dbReference type="AlphaFoldDB" id="A0A139M7Z7"/>
<reference evidence="1 2" key="1">
    <citation type="submission" date="2016-01" db="EMBL/GenBank/DDBJ databases">
        <title>Highly variable Streptococcus oralis are common among viridans streptococci isolated from primates.</title>
        <authorList>
            <person name="Denapaite D."/>
            <person name="Rieger M."/>
            <person name="Koendgen S."/>
            <person name="Brueckner R."/>
            <person name="Ochigava I."/>
            <person name="Kappeler P."/>
            <person name="Maetz-Rensing K."/>
            <person name="Leendertz F."/>
            <person name="Hakenbeck R."/>
        </authorList>
    </citation>
    <scope>NUCLEOTIDE SEQUENCE [LARGE SCALE GENOMIC DNA]</scope>
    <source>
        <strain evidence="1 2">DD05</strain>
    </source>
</reference>
<proteinExistence type="predicted"/>
<dbReference type="PATRIC" id="fig|1303.76.peg.1461"/>
<protein>
    <submittedName>
        <fullName evidence="1">Induced during competence</fullName>
    </submittedName>
</protein>
<gene>
    <name evidence="1" type="ORF">SORDD05_01405</name>
</gene>
<dbReference type="Proteomes" id="UP000070541">
    <property type="component" value="Unassembled WGS sequence"/>
</dbReference>
<comment type="caution">
    <text evidence="1">The sequence shown here is derived from an EMBL/GenBank/DDBJ whole genome shotgun (WGS) entry which is preliminary data.</text>
</comment>
<dbReference type="EMBL" id="LQOG01000032">
    <property type="protein sequence ID" value="KXT59898.1"/>
    <property type="molecule type" value="Genomic_DNA"/>
</dbReference>
<dbReference type="RefSeq" id="WP_000934021.1">
    <property type="nucleotide sequence ID" value="NZ_JAHZPH010000003.1"/>
</dbReference>